<evidence type="ECO:0000256" key="1">
    <source>
        <dbReference type="ARBA" id="ARBA00001968"/>
    </source>
</evidence>
<evidence type="ECO:0000313" key="4">
    <source>
        <dbReference type="EMBL" id="RHY21291.1"/>
    </source>
</evidence>
<keyword evidence="5" id="KW-1185">Reference proteome</keyword>
<name>A0A3R6Y0Y4_9STRA</name>
<organism evidence="4 5">
    <name type="scientific">Aphanomyces invadans</name>
    <dbReference type="NCBI Taxonomy" id="157072"/>
    <lineage>
        <taxon>Eukaryota</taxon>
        <taxon>Sar</taxon>
        <taxon>Stramenopiles</taxon>
        <taxon>Oomycota</taxon>
        <taxon>Saprolegniomycetes</taxon>
        <taxon>Saprolegniales</taxon>
        <taxon>Verrucalvaceae</taxon>
        <taxon>Aphanomyces</taxon>
    </lineage>
</organism>
<sequence>MTLTSLKHCGSWDVVSALFDDTAASISKRVNSSLKTPHPCLVARYIDAVADKYTMEHLDAHKRRFQHFPCAMYAVDVTFQKTNTPAGSFAEVKRFFSKKHGQYGVKVEASVLPNGLAINFTNAVPGSMTDIAIAQSNHEIHQNKLCKLPVELEMADQGPLCNEYPASWALLADKGYQGLHRNLRVITPNFKRPCNRRNLAG</sequence>
<keyword evidence="2" id="KW-0479">Metal-binding</keyword>
<comment type="caution">
    <text evidence="4">The sequence shown here is derived from an EMBL/GenBank/DDBJ whole genome shotgun (WGS) entry which is preliminary data.</text>
</comment>
<dbReference type="GO" id="GO:0046872">
    <property type="term" value="F:metal ion binding"/>
    <property type="evidence" value="ECO:0007669"/>
    <property type="project" value="UniProtKB-KW"/>
</dbReference>
<feature type="domain" description="DDE Tnp4" evidence="3">
    <location>
        <begin position="76"/>
        <end position="189"/>
    </location>
</feature>
<gene>
    <name evidence="4" type="ORF">DYB32_009855</name>
</gene>
<dbReference type="VEuPathDB" id="FungiDB:H310_13965"/>
<evidence type="ECO:0000256" key="2">
    <source>
        <dbReference type="ARBA" id="ARBA00022723"/>
    </source>
</evidence>
<dbReference type="AlphaFoldDB" id="A0A3R6Y0Y4"/>
<dbReference type="Pfam" id="PF13359">
    <property type="entry name" value="DDE_Tnp_4"/>
    <property type="match status" value="1"/>
</dbReference>
<comment type="cofactor">
    <cofactor evidence="1">
        <name>a divalent metal cation</name>
        <dbReference type="ChEBI" id="CHEBI:60240"/>
    </cofactor>
</comment>
<evidence type="ECO:0000313" key="5">
    <source>
        <dbReference type="Proteomes" id="UP000285060"/>
    </source>
</evidence>
<accession>A0A3R6Y0Y4</accession>
<dbReference type="InterPro" id="IPR027806">
    <property type="entry name" value="HARBI1_dom"/>
</dbReference>
<dbReference type="EMBL" id="QUSY01002421">
    <property type="protein sequence ID" value="RHY21291.1"/>
    <property type="molecule type" value="Genomic_DNA"/>
</dbReference>
<reference evidence="4 5" key="1">
    <citation type="submission" date="2018-08" db="EMBL/GenBank/DDBJ databases">
        <title>Aphanomyces genome sequencing and annotation.</title>
        <authorList>
            <person name="Minardi D."/>
            <person name="Oidtmann B."/>
            <person name="Van Der Giezen M."/>
            <person name="Studholme D.J."/>
        </authorList>
    </citation>
    <scope>NUCLEOTIDE SEQUENCE [LARGE SCALE GENOMIC DNA]</scope>
    <source>
        <strain evidence="4 5">NJM0002</strain>
    </source>
</reference>
<dbReference type="Proteomes" id="UP000285060">
    <property type="component" value="Unassembled WGS sequence"/>
</dbReference>
<proteinExistence type="predicted"/>
<evidence type="ECO:0000259" key="3">
    <source>
        <dbReference type="Pfam" id="PF13359"/>
    </source>
</evidence>
<protein>
    <recommendedName>
        <fullName evidence="3">DDE Tnp4 domain-containing protein</fullName>
    </recommendedName>
</protein>